<keyword evidence="6" id="KW-1185">Reference proteome</keyword>
<feature type="domain" description="Bacterial Ig-like" evidence="3">
    <location>
        <begin position="1128"/>
        <end position="1209"/>
    </location>
</feature>
<evidence type="ECO:0000256" key="1">
    <source>
        <dbReference type="SAM" id="MobiDB-lite"/>
    </source>
</evidence>
<dbReference type="InterPro" id="IPR044016">
    <property type="entry name" value="Big_13"/>
</dbReference>
<feature type="domain" description="Bacterial Ig" evidence="2">
    <location>
        <begin position="3417"/>
        <end position="3490"/>
    </location>
</feature>
<feature type="domain" description="Bacterial Ig" evidence="2">
    <location>
        <begin position="3224"/>
        <end position="3304"/>
    </location>
</feature>
<feature type="region of interest" description="Disordered" evidence="1">
    <location>
        <begin position="202"/>
        <end position="236"/>
    </location>
</feature>
<feature type="domain" description="Bacterial Ig-like" evidence="3">
    <location>
        <begin position="2002"/>
        <end position="2089"/>
    </location>
</feature>
<dbReference type="InterPro" id="IPR055014">
    <property type="entry name" value="BapA_Bap-like_C"/>
</dbReference>
<feature type="domain" description="Bacterial Ig-like" evidence="3">
    <location>
        <begin position="638"/>
        <end position="728"/>
    </location>
</feature>
<dbReference type="NCBIfam" id="NF033510">
    <property type="entry name" value="Ca_tandemer"/>
    <property type="match status" value="32"/>
</dbReference>
<dbReference type="InterPro" id="IPR041498">
    <property type="entry name" value="Big_6"/>
</dbReference>
<dbReference type="InterPro" id="IPR010221">
    <property type="entry name" value="VCBS_dom"/>
</dbReference>
<proteinExistence type="predicted"/>
<feature type="domain" description="Bacterial Ig-like" evidence="3">
    <location>
        <begin position="261"/>
        <end position="350"/>
    </location>
</feature>
<reference evidence="6" key="2">
    <citation type="submission" date="2023-07" db="EMBL/GenBank/DDBJ databases">
        <title>Cedecea davisae an AmpC producer and its therapeutic implications.</title>
        <authorList>
            <person name="Notter J."/>
        </authorList>
    </citation>
    <scope>NUCLEOTIDE SEQUENCE [LARGE SCALE GENOMIC DNA]</scope>
    <source>
        <strain evidence="6">1</strain>
    </source>
</reference>
<dbReference type="Pfam" id="PF22783">
    <property type="entry name" value="BapA_N"/>
    <property type="match status" value="1"/>
</dbReference>
<feature type="domain" description="Bacterial Ig-like" evidence="3">
    <location>
        <begin position="2816"/>
        <end position="2908"/>
    </location>
</feature>
<feature type="domain" description="Bacterial Ig-like" evidence="3">
    <location>
        <begin position="3037"/>
        <end position="3117"/>
    </location>
</feature>
<feature type="domain" description="Bacterial Ig-like" evidence="3">
    <location>
        <begin position="2935"/>
        <end position="3007"/>
    </location>
</feature>
<dbReference type="InterPro" id="IPR019960">
    <property type="entry name" value="T1SS_VCA0849"/>
</dbReference>
<dbReference type="InterPro" id="IPR048051">
    <property type="entry name" value="BapA-like_prefix-like"/>
</dbReference>
<feature type="domain" description="Bacterial Ig-like" evidence="3">
    <location>
        <begin position="2110"/>
        <end position="2195"/>
    </location>
</feature>
<feature type="domain" description="Bacterial Ig-like" evidence="3">
    <location>
        <begin position="3131"/>
        <end position="3221"/>
    </location>
</feature>
<feature type="domain" description="Bacterial Ig" evidence="2">
    <location>
        <begin position="2198"/>
        <end position="2278"/>
    </location>
</feature>
<feature type="region of interest" description="Disordered" evidence="1">
    <location>
        <begin position="643"/>
        <end position="664"/>
    </location>
</feature>
<feature type="domain" description="Bacterial Ig-like" evidence="3">
    <location>
        <begin position="2517"/>
        <end position="2595"/>
    </location>
</feature>
<feature type="domain" description="Bacterial Ig-like" evidence="3">
    <location>
        <begin position="1802"/>
        <end position="1876"/>
    </location>
</feature>
<evidence type="ECO:0000313" key="6">
    <source>
        <dbReference type="Proteomes" id="UP000686327"/>
    </source>
</evidence>
<feature type="domain" description="Bacterial Ig-like" evidence="3">
    <location>
        <begin position="3324"/>
        <end position="3409"/>
    </location>
</feature>
<feature type="domain" description="Bacterial Ig" evidence="2">
    <location>
        <begin position="1296"/>
        <end position="1378"/>
    </location>
</feature>
<feature type="domain" description="Bacterial Ig-like" evidence="3">
    <location>
        <begin position="2413"/>
        <end position="2493"/>
    </location>
</feature>
<name>A0ABS6DB70_9ENTR</name>
<feature type="domain" description="Bacterial Ig-like" evidence="3">
    <location>
        <begin position="935"/>
        <end position="1020"/>
    </location>
</feature>
<dbReference type="Proteomes" id="UP000686327">
    <property type="component" value="Unassembled WGS sequence"/>
</dbReference>
<feature type="domain" description="Bacterial Ig" evidence="2">
    <location>
        <begin position="1023"/>
        <end position="1102"/>
    </location>
</feature>
<dbReference type="EMBL" id="JAGRYU010000002">
    <property type="protein sequence ID" value="MBU4680469.1"/>
    <property type="molecule type" value="Genomic_DNA"/>
</dbReference>
<feature type="region of interest" description="Disordered" evidence="1">
    <location>
        <begin position="1125"/>
        <end position="1144"/>
    </location>
</feature>
<gene>
    <name evidence="5" type="ORF">KC222_00380</name>
</gene>
<feature type="domain" description="Bacterial Ig" evidence="2">
    <location>
        <begin position="1382"/>
        <end position="1463"/>
    </location>
</feature>
<dbReference type="Pfam" id="PF17936">
    <property type="entry name" value="Big_6"/>
    <property type="match status" value="11"/>
</dbReference>
<dbReference type="Pfam" id="PF19077">
    <property type="entry name" value="Big_13"/>
    <property type="match status" value="22"/>
</dbReference>
<feature type="domain" description="Bacterial Ig-like" evidence="3">
    <location>
        <begin position="1906"/>
        <end position="1986"/>
    </location>
</feature>
<feature type="domain" description="Bacterial Ig-like" evidence="3">
    <location>
        <begin position="1584"/>
        <end position="1663"/>
    </location>
</feature>
<feature type="compositionally biased region" description="Low complexity" evidence="1">
    <location>
        <begin position="147"/>
        <end position="156"/>
    </location>
</feature>
<accession>A0ABS6DB70</accession>
<dbReference type="RefSeq" id="WP_216374372.1">
    <property type="nucleotide sequence ID" value="NZ_JAGRYT010000001.1"/>
</dbReference>
<evidence type="ECO:0000313" key="5">
    <source>
        <dbReference type="EMBL" id="MBU4680469.1"/>
    </source>
</evidence>
<feature type="domain" description="Bacterial Ig-like" evidence="3">
    <location>
        <begin position="2623"/>
        <end position="2699"/>
    </location>
</feature>
<feature type="domain" description="Bacterial Ig-like" evidence="3">
    <location>
        <begin position="834"/>
        <end position="917"/>
    </location>
</feature>
<protein>
    <submittedName>
        <fullName evidence="5">BapA prefix-like domain-containing protein</fullName>
    </submittedName>
</protein>
<dbReference type="NCBIfam" id="NF045619">
    <property type="entry name" value="adhes_GNV_Cterm"/>
    <property type="match status" value="1"/>
</dbReference>
<feature type="domain" description="Bacterial Ig" evidence="2">
    <location>
        <begin position="1212"/>
        <end position="1293"/>
    </location>
</feature>
<feature type="domain" description="Bacterial Ig" evidence="2">
    <location>
        <begin position="163"/>
        <end position="243"/>
    </location>
</feature>
<feature type="domain" description="Bacterial Ig" evidence="2">
    <location>
        <begin position="353"/>
        <end position="433"/>
    </location>
</feature>
<feature type="domain" description="Bacterial Ig-like" evidence="3">
    <location>
        <begin position="448"/>
        <end position="540"/>
    </location>
</feature>
<dbReference type="NCBIfam" id="TIGR01965">
    <property type="entry name" value="VCBS_repeat"/>
    <property type="match status" value="2"/>
</dbReference>
<dbReference type="NCBIfam" id="TIGR03661">
    <property type="entry name" value="T1SS_VCA0849"/>
    <property type="match status" value="1"/>
</dbReference>
<sequence>MRAMTIISKLTGVKNNVEASEITLKAPSIVELKIERDEIANFTRSGQDLVIKLNSGETITIKNYYAFADQGGNQLVLEGKDGVLWWVQEPETALHYEQISNIDQVMAATGAHSEGGAAWPWILGGLAVAAGGAIAAASSGGGGGSSNNGSNPGNPGRPDVTPPAAPTGLTVSADGKNITGNAEAGSTVTIKDANGNVIGSGTAGSDGSFTIPLNTPQLGGETLTATATDPSGNTGPGTTVIAPNIPLPGEPTITGVTNDNPNAPNGGSVGNNKPTNDNTPTIQGTGQAGTTVHIYDNGTQIGTVVVGANGTWSFTPGSALPDGSHSFTVVATNERGESSTSPAYTITIDTVPPSAVTGLAISPDGETVTGHAEAGSTVTIKDANGNVIGSGTAGSDGGFTITLNTPQLSGETLTATATDPSGNTGPAATITAANIPLPGEPSITGVTNDTPNAPNGGNVGNNNPTNDNTPTLQGTGQVGTTVHIYDNGTQIGTVVVGANSSWSFTPANALPDGAHVFTATATNERGESPASPSYTVTIDTAPPAAATGLVVSPDGEVLTGHAEAGSSITIKDPNGTIVGTGTADTNGNITITLTTPQVDGETLSVVVTDPAGNNSPPATATAPNVLPPVEPVITAIIDDAAPNTGNVGNGQSTNDNTPTLQGTGQAGDTIHVYANGTEIGTAKVDVNGIWSFTPQTPLGDNSYIFTAMASNVRGDSGTSVSYTVTVDTSAPGEPTGLIVSADGDSVTGLAEPGSTVTIKDANGNVIGTGTAAPATGVFNITLTTPQLDGSHLSVTATDAAGNVSLPGEATAPFFPLPTVPTITAIIDNAPPIVGTVPNNQPTNDQTPTIQGTGVAGETIHIFDNGIEIGTTVVLPGGTWNFTPGSILSDGPHSFTATASNIRGDSSDSASYTVVVDTVVNPPVLDQILDTAEPFTGPIANNGITNDSKPVFSGTGEPGSSLTLFDNGLPIGVVIVGNNGSWTFTPTNAMGEGPHTITLQQTDPAGNISTVTAGPTFTVDTVPPVAVTIDTVSLDGTTVTGTGEIGDTVKVIGSNGVVLGTAQIDGTGHFTLTLSPAQTHGGTLTAQVQDAAGNSGPDETFPASNSGFPTVPILVSVTDDVGPIQGPLANGQATDDSRPTLTGTSEAGTTQVTIYDNGAFVAIVTPDANGNWTFTPLLPLPDGPHAFTFTATNTDGTSGTSAAFNVVVDTTPPGLPTGLTVSNDGTTLIGTAEANSKVTITNASGTVLGTATADGTGHFSVTLSPAQLNGEVLTAKATDAVGNTGPGANIPAPDHTAPNTPGNLAVSADGLQLTGTAEIGSTVTVKDGNGNVIGVGIADPTGHFDILLVPPQLNGQTLLVTATDAATNTSLPATVIAQDHTPPLAPTNLQVNEDGTIVTGKAEAGSTVKVTDDQGHPLGQAVAGPDGSFTITLTTPQANGQHLEVNATDKAGNIGPDAPVTAPDITPPNIPIIGSVVDNVPEFTGNLNSGDLTNDDKPTLSGTAEANSTVKIYDNGTFIGTVNADGTGAWTFTPTTALGQGSHNLTVTATDAANNVSQPSAAFNINVDSIAPTAPTITLVNDDVGVITGPVSNGGATNDPTPTLSGSGEPGSTITIYDGLNPLGTTTVNGNGTWTFTPTTPLLDGPHSFTVTASDAAGNVTAHSTPWNVEQITTLPNAPTIGEIVDNVNPDLGPVLPGGSTNDPQPVINGTAAADAVVKIYDGTTLIGTVTADGTGAWTFQPTQPLSEGSHTLNVYVTDAAGNTSSATTQIVIIDTAPPGAPSIDGALGNVAGTPITLINGGSTQSTEPVLSGKGEVGATIKLYADGGTTPIGSAVVDADGNWSITPNAPLGSGTHIFTTTATDAAGNVGAPSAEFTLSVYATPPTTPAQPIITDDVPPVVGNVSAGGSTNDTSPTFSGTGVAGTTINIYNNGTQLIATTTVRSDGTWSVDPTTPLGDNNYVITVVATDPAGNTSLPSAPITITVDTVPSAPPAIGSAEDNVGLQTGTINSGGLTDDTKPVFHGTGVIGETVTLYNNGVAIGSGVVDGSGNWTITPTTALTNGLNTITATQTDAAGNVSGPSTSFAVNVDNVPLTQPVITEVLDNVDPVQGALANNGYTNDTTPTFNGTGKVGSSVTLYDSDGTTILGTTTVGLDGKWSITTSALGEGLHNFFIKATDDVGNSVGPAPALTLTVDTLPPADPIVLPISDVTGTIVTGTAEAGTTVIIKDALGNVIGTAVAAPITGLWTATLSPAQTNASLLTATAVDKAGNSSGETSFTSVLNPGALHPPVIDHVIDDVGPTVGDIANNGKPTDDTTPTLQGSGAVSGALVNIYVDGVLYTSVPADLSGNWSFQFVLPLTQGQHTFAVSQTFGVQTSGQSPLFTITVDSIAPDQPVILSVVDDVVGGALGPLTSGQVTNDAKPTLSGTAEAGTTVSILDNGTVIGTATANALGIWTYTPTTNLGEGAHNITVTATDAAGNVSPPSNGFVVNVDTIAPGTPVVLTVTNDITSQPITSGQPTNDNTPTFSGTAEAGTTLTFKDGNVIIGTVTVPVGGNWTFSPTVPLLDGSHNITVTATDAAGNASGPTTGFNVVVDTVPPVVPIILSVVDDQTLPGSSLPLINGQLTKDTQPTLSGTAEANAIITVKDGNNVLGTTQADGLGNWTFTPTGPLGQGTHTLNVTATDAAGNVSNTASFGVNIDSVAPNPPVIVTVLDNTAPVLGPITNGQATNETRPSLSGTAEANAIIKVYSDGNLIGTTVANGSGAWSLTPVAALGDGPHTLTVTATDAAGNVSNPSNGFALTVDSVAPNAPVISTVADAVGPITGNLTNGQATDDTRPTLTGTAEANATVKIYDNGNLLGTVQADGTGAWNFRPSAGLINGGHALTVTATDAAGNVSLPSAPFNVVVDTIAPTQPIVIQAFDDVGPVQGPLVSGSSTDDTLPALSGTAEANATIKIYDGGSLIGTVTANALGVWSFTPGTALTPGQHVFTVTASDAAGNTSVASADFTLNIVSGVSNTPVLTSVVDDVVGGVVGPLTNGQATNDARPTLNGTADANSTIKIYDGGNLIGTVTANALGVWVFTPPSALANGSHTFTITATNGAGVVSSPTAGFTVVVDTVAPNQPVITSVVDDVGTITGPVGNNQPTDDTRPTLNGTAEANATINIFDNGVLLGTTTANGSGVWTFTPTLPLLQGNHSFTVTATDAAGNVSTTSVPAGIIVDTVPPLAPTGLTVNATGTIATGLAEANSTVTITSATGTVLGTAKADGSGNFSITLSPAQTSGQSLLAFAQDAAGNTGVSAGFTAPFTGVPGLPIITSIVDDVLPKTGIVGNGQSTNDTKPTLNGTAEANATVKIYDNGALLGTVTANASGVWTFTPTGALGDGVHAFTATATNANGTGAASLPTSVIVDTIPPLIPTGVISADGSTITGVAEANSTVTIMLPGGITVTGTANASGAFSITLPTRQIEGQSLSISAADAAGNVSPSLSINAPVLPLAASSNVVDLALTSNAEITTSHYSGYGSLLIGALGNVASVLGSNTAQVGFTIGSGATGHITINAAATGVVLSLLNTLEIAIQKYDAATNSWTTVADSSLPQFLNLLTLGATGVTLNLDGLGEGQYRVLGYNTSLLATGATTNLAVTVEQTSAGVVSGTTTSNGNVITDPGPGGAVDNAPTGTVVTAITDGQGISHTVGAGGLDIQGKYGTLHINQDGSYTYTLTNTSSAVLGRTENFTYTITQNGVSDSAQLVVTLGNGAPASTVTATDNTGSLTYGTDVVAVDHGASQQTGLSVLSVGLGNVVNLNLLANMSNPILFGVEDGSTRTMTLQANVGGVALLSTFDLYIYKFNVATQQYEQFQVQKTWLTAPLLGGSSGQLTVTLGGGDYLFLLMNASGVSVLTSYTLNILQDHTYAVDSLAASTTGNVMQDDIAPAGSLLTAVNGVAISATGTTTINGKFGTLTIDAHGNYTYTLKSGVGADSIKTPDSFVYTVTAPNGDTGTASLNITATPHTVDAINDISSIMAIASTQNTAAYASANVGSATWTTALLASSHGNGSGTFAIADNTTLSGAALVFKVASGLVLGGLSVTWTLSDGQGHTYTGTFSGSALLGGTAIVPVTDLHSGTWTLSYIGNMGPLSVGNITITPTVTGTSHLLDSFTAQSTVVHGNLYDGSDSAGAADQLGSVHTLLTINGTNGSTATLNPLTNSNAVATIQGQYGTLTIDIGGNYTYTLNAGVAPGSIINKETFTYTLNDQNGHSDTATLTINMNPQFVSTAYGDIINGSSAYADTLVYHVLTGGANDGTGGNGSDVWKNFSLTQGDQINVHDLLVGWNGQTSTLGNYLSVATVGNNTVISIDRDGTAGTFHSTTLVTLENVHTTLDELIQNNHIVA</sequence>
<feature type="compositionally biased region" description="Polar residues" evidence="1">
    <location>
        <begin position="1130"/>
        <end position="1144"/>
    </location>
</feature>
<feature type="domain" description="Biofilm-associated protein BapA-like prefix-like" evidence="4">
    <location>
        <begin position="1"/>
        <end position="122"/>
    </location>
</feature>
<feature type="region of interest" description="Disordered" evidence="1">
    <location>
        <begin position="137"/>
        <end position="181"/>
    </location>
</feature>
<dbReference type="NCBIfam" id="NF033677">
    <property type="entry name" value="biofilm_BapA_N"/>
    <property type="match status" value="1"/>
</dbReference>
<dbReference type="Pfam" id="PF17963">
    <property type="entry name" value="Big_9"/>
    <property type="match status" value="2"/>
</dbReference>
<evidence type="ECO:0000259" key="3">
    <source>
        <dbReference type="Pfam" id="PF19077"/>
    </source>
</evidence>
<feature type="domain" description="Bacterial Ig-like" evidence="3">
    <location>
        <begin position="2725"/>
        <end position="2803"/>
    </location>
</feature>
<feature type="domain" description="Bacterial Ig-like" evidence="3">
    <location>
        <begin position="1699"/>
        <end position="1775"/>
    </location>
</feature>
<feature type="compositionally biased region" description="Polar residues" evidence="1">
    <location>
        <begin position="643"/>
        <end position="663"/>
    </location>
</feature>
<evidence type="ECO:0000259" key="2">
    <source>
        <dbReference type="Pfam" id="PF17936"/>
    </source>
</evidence>
<feature type="domain" description="Bacterial Ig" evidence="2">
    <location>
        <begin position="543"/>
        <end position="623"/>
    </location>
</feature>
<organism evidence="5 6">
    <name type="scientific">Cedecea davisae</name>
    <dbReference type="NCBI Taxonomy" id="158484"/>
    <lineage>
        <taxon>Bacteria</taxon>
        <taxon>Pseudomonadati</taxon>
        <taxon>Pseudomonadota</taxon>
        <taxon>Gammaproteobacteria</taxon>
        <taxon>Enterobacterales</taxon>
        <taxon>Enterobacteriaceae</taxon>
        <taxon>Cedecea</taxon>
    </lineage>
</organism>
<reference evidence="5 6" key="1">
    <citation type="submission" date="2021-04" db="EMBL/GenBank/DDBJ databases">
        <authorList>
            <person name="Seiffert S.N."/>
        </authorList>
    </citation>
    <scope>NUCLEOTIDE SEQUENCE [LARGE SCALE GENOMIC DNA]</scope>
    <source>
        <strain evidence="5 6">1</strain>
    </source>
</reference>
<feature type="domain" description="Bacterial Ig" evidence="2">
    <location>
        <begin position="730"/>
        <end position="812"/>
    </location>
</feature>
<feature type="domain" description="Bacterial Ig-like" evidence="3">
    <location>
        <begin position="1483"/>
        <end position="1567"/>
    </location>
</feature>
<evidence type="ECO:0000259" key="4">
    <source>
        <dbReference type="Pfam" id="PF22783"/>
    </source>
</evidence>
<comment type="caution">
    <text evidence="5">The sequence shown here is derived from an EMBL/GenBank/DDBJ whole genome shotgun (WGS) entry which is preliminary data.</text>
</comment>